<sequence>MVAPLTVITGSMTRMASTLNLAAISTSDDRGKTQALAFNITRP</sequence>
<comment type="caution">
    <text evidence="1">The sequence shown here is derived from an EMBL/GenBank/DDBJ whole genome shotgun (WGS) entry which is preliminary data.</text>
</comment>
<organism evidence="1 2">
    <name type="scientific">Aspergillus tanneri</name>
    <dbReference type="NCBI Taxonomy" id="1220188"/>
    <lineage>
        <taxon>Eukaryota</taxon>
        <taxon>Fungi</taxon>
        <taxon>Dikarya</taxon>
        <taxon>Ascomycota</taxon>
        <taxon>Pezizomycotina</taxon>
        <taxon>Eurotiomycetes</taxon>
        <taxon>Eurotiomycetidae</taxon>
        <taxon>Eurotiales</taxon>
        <taxon>Aspergillaceae</taxon>
        <taxon>Aspergillus</taxon>
        <taxon>Aspergillus subgen. Circumdati</taxon>
    </lineage>
</organism>
<dbReference type="AlphaFoldDB" id="A0A4S3JQ82"/>
<evidence type="ECO:0000313" key="2">
    <source>
        <dbReference type="Proteomes" id="UP000308092"/>
    </source>
</evidence>
<evidence type="ECO:0000313" key="1">
    <source>
        <dbReference type="EMBL" id="THC97600.1"/>
    </source>
</evidence>
<dbReference type="Proteomes" id="UP000308092">
    <property type="component" value="Unassembled WGS sequence"/>
</dbReference>
<accession>A0A4S3JQ82</accession>
<dbReference type="VEuPathDB" id="FungiDB:EYZ11_002955"/>
<reference evidence="1 2" key="1">
    <citation type="submission" date="2019-03" db="EMBL/GenBank/DDBJ databases">
        <title>The genome sequence of a newly discovered highly antifungal drug resistant Aspergillus species, Aspergillus tanneri NIH 1004.</title>
        <authorList>
            <person name="Mounaud S."/>
            <person name="Singh I."/>
            <person name="Joardar V."/>
            <person name="Pakala S."/>
            <person name="Pakala S."/>
            <person name="Venepally P."/>
            <person name="Hoover J."/>
            <person name="Nierman W."/>
            <person name="Chung J."/>
            <person name="Losada L."/>
        </authorList>
    </citation>
    <scope>NUCLEOTIDE SEQUENCE [LARGE SCALE GENOMIC DNA]</scope>
    <source>
        <strain evidence="1 2">NIH1004</strain>
    </source>
</reference>
<gene>
    <name evidence="1" type="ORF">EYZ11_002955</name>
</gene>
<dbReference type="EMBL" id="SOSA01000070">
    <property type="protein sequence ID" value="THC97600.1"/>
    <property type="molecule type" value="Genomic_DNA"/>
</dbReference>
<name>A0A4S3JQ82_9EURO</name>
<protein>
    <submittedName>
        <fullName evidence="1">Uncharacterized protein</fullName>
    </submittedName>
</protein>
<proteinExistence type="predicted"/>
<keyword evidence="2" id="KW-1185">Reference proteome</keyword>